<feature type="chain" id="PRO_5040240362" description="SCP domain-containing protein" evidence="4">
    <location>
        <begin position="20"/>
        <end position="648"/>
    </location>
</feature>
<dbReference type="Gene3D" id="3.40.33.10">
    <property type="entry name" value="CAP"/>
    <property type="match status" value="2"/>
</dbReference>
<evidence type="ECO:0000259" key="5">
    <source>
        <dbReference type="SMART" id="SM00198"/>
    </source>
</evidence>
<dbReference type="AlphaFoldDB" id="A0A9N9XG54"/>
<dbReference type="SMART" id="SM00198">
    <property type="entry name" value="SCP"/>
    <property type="match status" value="1"/>
</dbReference>
<proteinExistence type="predicted"/>
<dbReference type="Pfam" id="PF00188">
    <property type="entry name" value="CAP"/>
    <property type="match status" value="1"/>
</dbReference>
<dbReference type="PROSITE" id="PS01010">
    <property type="entry name" value="CRISP_2"/>
    <property type="match status" value="2"/>
</dbReference>
<feature type="region of interest" description="Disordered" evidence="3">
    <location>
        <begin position="545"/>
        <end position="572"/>
    </location>
</feature>
<gene>
    <name evidence="6" type="ORF">DIABBA_LOCUS12962</name>
</gene>
<feature type="region of interest" description="Disordered" evidence="3">
    <location>
        <begin position="399"/>
        <end position="421"/>
    </location>
</feature>
<reference evidence="6" key="1">
    <citation type="submission" date="2022-01" db="EMBL/GenBank/DDBJ databases">
        <authorList>
            <person name="King R."/>
        </authorList>
    </citation>
    <scope>NUCLEOTIDE SEQUENCE</scope>
</reference>
<dbReference type="PRINTS" id="PR00837">
    <property type="entry name" value="V5TPXLIKE"/>
</dbReference>
<dbReference type="InterPro" id="IPR035940">
    <property type="entry name" value="CAP_sf"/>
</dbReference>
<feature type="compositionally biased region" description="Low complexity" evidence="3">
    <location>
        <begin position="347"/>
        <end position="382"/>
    </location>
</feature>
<protein>
    <recommendedName>
        <fullName evidence="5">SCP domain-containing protein</fullName>
    </recommendedName>
</protein>
<evidence type="ECO:0000313" key="6">
    <source>
        <dbReference type="EMBL" id="CAG9840312.1"/>
    </source>
</evidence>
<accession>A0A9N9XG54</accession>
<dbReference type="Proteomes" id="UP001153709">
    <property type="component" value="Chromosome 9"/>
</dbReference>
<keyword evidence="7" id="KW-1185">Reference proteome</keyword>
<feature type="domain" description="SCP" evidence="5">
    <location>
        <begin position="60"/>
        <end position="211"/>
    </location>
</feature>
<dbReference type="PANTHER" id="PTHR10334">
    <property type="entry name" value="CYSTEINE-RICH SECRETORY PROTEIN-RELATED"/>
    <property type="match status" value="1"/>
</dbReference>
<dbReference type="InterPro" id="IPR018244">
    <property type="entry name" value="Allrgn_V5/Tpx1_CS"/>
</dbReference>
<sequence>MQYLFYTVIFISTIALSSAVDLLCDLKWPRCGLTVENTVCSRDEKCQPEPGCEDVQPDPEFLKFILHEHNRLRNHVASGAESRGFTGVAANMMAISYDKDLEYTARCHINRCKFEHDKCRGTKKFHLAGQNLYYTSESQEALKNAVNEWYEEINQMTPDVIDSFPKGREDIERFTHIIWAKTTHIGCATSKSDDGKHYLACNYGPKGNDYGKMVFDRGTPASKCGLFVKPNPFYPALCGVINQSMLGVGRGGSGGNQTGDGTETNSTSIVPIAGIKDLSNIGLPPDVAVETKTTEKDESGGGLIGGVGFGGFGFGGLPPGVPGAPGVQGPQNNNNNEKKKTKKPDKTTTTFSTTNTTIMNSTTPLNTTYTTPLTTNTTPVTTTKLTTPKPIVLPTVQLPIPNTNITKPKKPTRRISRGSMRAGSTTKCHLLVLRRHDIGHFSQSVWAKTTHVGCALSKSLPTAEDDEVKYYIACNYGPIGNMIGKTVYERGEGCSKCPDGVACNAEFPALCGEVDESQIYAKTSSGEDILSAGVSDSANVTVGVNSETSVTDSGDTKADSESNDDTTNAATKANSNGVTLTIANVNNRTTVVANQDTSNNATQITANATEVPKVLGTNKTCTTCASNINMASLTFIFSIYLSLLVLIE</sequence>
<evidence type="ECO:0000256" key="2">
    <source>
        <dbReference type="ARBA" id="ARBA00022525"/>
    </source>
</evidence>
<dbReference type="GO" id="GO:0005576">
    <property type="term" value="C:extracellular region"/>
    <property type="evidence" value="ECO:0007669"/>
    <property type="project" value="UniProtKB-SubCell"/>
</dbReference>
<feature type="compositionally biased region" description="Basic residues" evidence="3">
    <location>
        <begin position="407"/>
        <end position="416"/>
    </location>
</feature>
<keyword evidence="4" id="KW-0732">Signal</keyword>
<evidence type="ECO:0000256" key="4">
    <source>
        <dbReference type="SAM" id="SignalP"/>
    </source>
</evidence>
<feature type="signal peptide" evidence="4">
    <location>
        <begin position="1"/>
        <end position="19"/>
    </location>
</feature>
<dbReference type="InterPro" id="IPR014044">
    <property type="entry name" value="CAP_dom"/>
</dbReference>
<comment type="subcellular location">
    <subcellularLocation>
        <location evidence="1">Secreted</location>
    </subcellularLocation>
</comment>
<name>A0A9N9XG54_DIABA</name>
<keyword evidence="2" id="KW-0964">Secreted</keyword>
<evidence type="ECO:0000256" key="1">
    <source>
        <dbReference type="ARBA" id="ARBA00004613"/>
    </source>
</evidence>
<feature type="compositionally biased region" description="Low complexity" evidence="3">
    <location>
        <begin position="324"/>
        <end position="335"/>
    </location>
</feature>
<dbReference type="SUPFAM" id="SSF55797">
    <property type="entry name" value="PR-1-like"/>
    <property type="match status" value="2"/>
</dbReference>
<dbReference type="EMBL" id="OU898284">
    <property type="protein sequence ID" value="CAG9840312.1"/>
    <property type="molecule type" value="Genomic_DNA"/>
</dbReference>
<dbReference type="InterPro" id="IPR001283">
    <property type="entry name" value="CRISP-related"/>
</dbReference>
<evidence type="ECO:0000313" key="7">
    <source>
        <dbReference type="Proteomes" id="UP001153709"/>
    </source>
</evidence>
<feature type="region of interest" description="Disordered" evidence="3">
    <location>
        <begin position="316"/>
        <end position="382"/>
    </location>
</feature>
<dbReference type="OrthoDB" id="414826at2759"/>
<evidence type="ECO:0000256" key="3">
    <source>
        <dbReference type="SAM" id="MobiDB-lite"/>
    </source>
</evidence>
<organism evidence="6 7">
    <name type="scientific">Diabrotica balteata</name>
    <name type="common">Banded cucumber beetle</name>
    <dbReference type="NCBI Taxonomy" id="107213"/>
    <lineage>
        <taxon>Eukaryota</taxon>
        <taxon>Metazoa</taxon>
        <taxon>Ecdysozoa</taxon>
        <taxon>Arthropoda</taxon>
        <taxon>Hexapoda</taxon>
        <taxon>Insecta</taxon>
        <taxon>Pterygota</taxon>
        <taxon>Neoptera</taxon>
        <taxon>Endopterygota</taxon>
        <taxon>Coleoptera</taxon>
        <taxon>Polyphaga</taxon>
        <taxon>Cucujiformia</taxon>
        <taxon>Chrysomeloidea</taxon>
        <taxon>Chrysomelidae</taxon>
        <taxon>Galerucinae</taxon>
        <taxon>Diabroticina</taxon>
        <taxon>Diabroticites</taxon>
        <taxon>Diabrotica</taxon>
    </lineage>
</organism>
<dbReference type="CDD" id="cd05380">
    <property type="entry name" value="CAP_euk"/>
    <property type="match status" value="1"/>
</dbReference>